<keyword evidence="8" id="KW-0256">Endoplasmic reticulum</keyword>
<evidence type="ECO:0000256" key="2">
    <source>
        <dbReference type="ARBA" id="ARBA00003690"/>
    </source>
</evidence>
<dbReference type="InterPro" id="IPR050182">
    <property type="entry name" value="Cytochrome_P450_fam2"/>
</dbReference>
<dbReference type="GO" id="GO:0005789">
    <property type="term" value="C:endoplasmic reticulum membrane"/>
    <property type="evidence" value="ECO:0007669"/>
    <property type="project" value="UniProtKB-SubCell"/>
</dbReference>
<dbReference type="PANTHER" id="PTHR24300:SF375">
    <property type="entry name" value="CYTOCHROME P450 FAMILY"/>
    <property type="match status" value="1"/>
</dbReference>
<evidence type="ECO:0000256" key="8">
    <source>
        <dbReference type="ARBA" id="ARBA00022824"/>
    </source>
</evidence>
<organism evidence="14 15">
    <name type="scientific">Nephila pilipes</name>
    <name type="common">Giant wood spider</name>
    <name type="synonym">Nephila maculata</name>
    <dbReference type="NCBI Taxonomy" id="299642"/>
    <lineage>
        <taxon>Eukaryota</taxon>
        <taxon>Metazoa</taxon>
        <taxon>Ecdysozoa</taxon>
        <taxon>Arthropoda</taxon>
        <taxon>Chelicerata</taxon>
        <taxon>Arachnida</taxon>
        <taxon>Araneae</taxon>
        <taxon>Araneomorphae</taxon>
        <taxon>Entelegynae</taxon>
        <taxon>Araneoidea</taxon>
        <taxon>Nephilidae</taxon>
        <taxon>Nephila</taxon>
    </lineage>
</organism>
<gene>
    <name evidence="14" type="primary">Cyp2j6</name>
    <name evidence="14" type="ORF">NPIL_11901</name>
</gene>
<dbReference type="GO" id="GO:0020037">
    <property type="term" value="F:heme binding"/>
    <property type="evidence" value="ECO:0007669"/>
    <property type="project" value="InterPro"/>
</dbReference>
<name>A0A8X6NL28_NEPPI</name>
<evidence type="ECO:0000313" key="14">
    <source>
        <dbReference type="EMBL" id="GFT19233.1"/>
    </source>
</evidence>
<comment type="similarity">
    <text evidence="5">Belongs to the cytochrome P450 family.</text>
</comment>
<dbReference type="Pfam" id="PF00067">
    <property type="entry name" value="p450"/>
    <property type="match status" value="1"/>
</dbReference>
<dbReference type="GO" id="GO:0016712">
    <property type="term" value="F:oxidoreductase activity, acting on paired donors, with incorporation or reduction of molecular oxygen, reduced flavin or flavoprotein as one donor, and incorporation of one atom of oxygen"/>
    <property type="evidence" value="ECO:0007669"/>
    <property type="project" value="TreeGrafter"/>
</dbReference>
<dbReference type="GO" id="GO:0006082">
    <property type="term" value="P:organic acid metabolic process"/>
    <property type="evidence" value="ECO:0007669"/>
    <property type="project" value="TreeGrafter"/>
</dbReference>
<keyword evidence="12" id="KW-0503">Monooxygenase</keyword>
<evidence type="ECO:0000256" key="11">
    <source>
        <dbReference type="ARBA" id="ARBA00023004"/>
    </source>
</evidence>
<proteinExistence type="inferred from homology"/>
<evidence type="ECO:0000256" key="1">
    <source>
        <dbReference type="ARBA" id="ARBA00001971"/>
    </source>
</evidence>
<keyword evidence="6" id="KW-0349">Heme</keyword>
<accession>A0A8X6NL28</accession>
<keyword evidence="7" id="KW-0479">Metal-binding</keyword>
<evidence type="ECO:0000256" key="5">
    <source>
        <dbReference type="ARBA" id="ARBA00010617"/>
    </source>
</evidence>
<keyword evidence="13" id="KW-0472">Membrane</keyword>
<comment type="cofactor">
    <cofactor evidence="1">
        <name>heme</name>
        <dbReference type="ChEBI" id="CHEBI:30413"/>
    </cofactor>
</comment>
<evidence type="ECO:0000256" key="3">
    <source>
        <dbReference type="ARBA" id="ARBA00004174"/>
    </source>
</evidence>
<sequence length="475" mass="54805">MLSIIIGCLVLTLSLYWWYSERRYKLPPGPWGVPIIGYVPFLGDEPFKTLIKLSEKYGKVFSINFGGSLTIILNDFESVKETYNNPVILDRPPNIFDFHPDGLGFAGYNGFEWIEQRRHAMKILRDIGTDKIPWESNLEAEVDDFIRILKERGGQPIEVTDPLSASVSNNMTSLILGKRLLKEDPRRTIVDNGVKAVTRTFSGLSLVTFFPKFMQFVAGLGLSSFAEDFHKMLTFNKFIRNEIKCRKEIPPDEQNEEIFIDGYLQKMQKFKERGIRTYFNEKNLISTAQTLVIGGSEPSRIALEWLFLSTSNYPEIQKKIQREIDAVLGKDGRLNWSQRTKLPYTYATMLEALRWKTIVPLGVAHRTSEDTKIGGYHIPKDTNVMANIYALHNDPKYWKDPETFKPERFLHEDGSSIMRRLDSYAPFSVGSIFRIQLNNFRAFEDFHSNYPSQNEQLFSSLFLSIIFILDSVRIP</sequence>
<dbReference type="InterPro" id="IPR002401">
    <property type="entry name" value="Cyt_P450_E_grp-I"/>
</dbReference>
<evidence type="ECO:0000313" key="15">
    <source>
        <dbReference type="Proteomes" id="UP000887013"/>
    </source>
</evidence>
<keyword evidence="15" id="KW-1185">Reference proteome</keyword>
<evidence type="ECO:0000256" key="9">
    <source>
        <dbReference type="ARBA" id="ARBA00022848"/>
    </source>
</evidence>
<reference evidence="14" key="1">
    <citation type="submission" date="2020-08" db="EMBL/GenBank/DDBJ databases">
        <title>Multicomponent nature underlies the extraordinary mechanical properties of spider dragline silk.</title>
        <authorList>
            <person name="Kono N."/>
            <person name="Nakamura H."/>
            <person name="Mori M."/>
            <person name="Yoshida Y."/>
            <person name="Ohtoshi R."/>
            <person name="Malay A.D."/>
            <person name="Moran D.A.P."/>
            <person name="Tomita M."/>
            <person name="Numata K."/>
            <person name="Arakawa K."/>
        </authorList>
    </citation>
    <scope>NUCLEOTIDE SEQUENCE</scope>
</reference>
<dbReference type="PRINTS" id="PR00463">
    <property type="entry name" value="EP450I"/>
</dbReference>
<keyword evidence="9" id="KW-0492">Microsome</keyword>
<dbReference type="AlphaFoldDB" id="A0A8X6NL28"/>
<dbReference type="SUPFAM" id="SSF48264">
    <property type="entry name" value="Cytochrome P450"/>
    <property type="match status" value="1"/>
</dbReference>
<dbReference type="Gene3D" id="1.10.630.10">
    <property type="entry name" value="Cytochrome P450"/>
    <property type="match status" value="1"/>
</dbReference>
<dbReference type="EMBL" id="BMAW01105433">
    <property type="protein sequence ID" value="GFT19233.1"/>
    <property type="molecule type" value="Genomic_DNA"/>
</dbReference>
<evidence type="ECO:0000256" key="10">
    <source>
        <dbReference type="ARBA" id="ARBA00023002"/>
    </source>
</evidence>
<dbReference type="InterPro" id="IPR001128">
    <property type="entry name" value="Cyt_P450"/>
</dbReference>
<dbReference type="GO" id="GO:0005506">
    <property type="term" value="F:iron ion binding"/>
    <property type="evidence" value="ECO:0007669"/>
    <property type="project" value="InterPro"/>
</dbReference>
<dbReference type="GO" id="GO:0006805">
    <property type="term" value="P:xenobiotic metabolic process"/>
    <property type="evidence" value="ECO:0007669"/>
    <property type="project" value="TreeGrafter"/>
</dbReference>
<evidence type="ECO:0000256" key="4">
    <source>
        <dbReference type="ARBA" id="ARBA00004406"/>
    </source>
</evidence>
<dbReference type="InterPro" id="IPR036396">
    <property type="entry name" value="Cyt_P450_sf"/>
</dbReference>
<evidence type="ECO:0000256" key="12">
    <source>
        <dbReference type="ARBA" id="ARBA00023033"/>
    </source>
</evidence>
<comment type="subcellular location">
    <subcellularLocation>
        <location evidence="4">Endoplasmic reticulum membrane</location>
        <topology evidence="4">Peripheral membrane protein</topology>
    </subcellularLocation>
    <subcellularLocation>
        <location evidence="3">Microsome membrane</location>
        <topology evidence="3">Peripheral membrane protein</topology>
    </subcellularLocation>
</comment>
<dbReference type="OrthoDB" id="3934656at2759"/>
<dbReference type="PANTHER" id="PTHR24300">
    <property type="entry name" value="CYTOCHROME P450 508A4-RELATED"/>
    <property type="match status" value="1"/>
</dbReference>
<keyword evidence="11" id="KW-0408">Iron</keyword>
<evidence type="ECO:0000256" key="6">
    <source>
        <dbReference type="ARBA" id="ARBA00022617"/>
    </source>
</evidence>
<comment type="function">
    <text evidence="2">May be involved in the metabolism of insect hormones and in the breakdown of synthetic insecticides.</text>
</comment>
<evidence type="ECO:0000256" key="13">
    <source>
        <dbReference type="ARBA" id="ARBA00023136"/>
    </source>
</evidence>
<comment type="caution">
    <text evidence="14">The sequence shown here is derived from an EMBL/GenBank/DDBJ whole genome shotgun (WGS) entry which is preliminary data.</text>
</comment>
<dbReference type="Proteomes" id="UP000887013">
    <property type="component" value="Unassembled WGS sequence"/>
</dbReference>
<dbReference type="FunFam" id="1.10.630.10:FF:000238">
    <property type="entry name" value="Cytochrome P450 2A6"/>
    <property type="match status" value="1"/>
</dbReference>
<protein>
    <submittedName>
        <fullName evidence="14">Cytochrome P450 2J6</fullName>
    </submittedName>
</protein>
<evidence type="ECO:0000256" key="7">
    <source>
        <dbReference type="ARBA" id="ARBA00022723"/>
    </source>
</evidence>
<keyword evidence="10" id="KW-0560">Oxidoreductase</keyword>